<dbReference type="InterPro" id="IPR029045">
    <property type="entry name" value="ClpP/crotonase-like_dom_sf"/>
</dbReference>
<dbReference type="Pfam" id="PF11918">
    <property type="entry name" value="Peptidase_S41_N"/>
    <property type="match status" value="1"/>
</dbReference>
<dbReference type="PANTHER" id="PTHR11261:SF3">
    <property type="entry name" value="RETINOL-BINDING PROTEIN 3"/>
    <property type="match status" value="1"/>
</dbReference>
<dbReference type="Gene3D" id="3.90.226.10">
    <property type="entry name" value="2-enoyl-CoA Hydratase, Chain A, domain 1"/>
    <property type="match status" value="1"/>
</dbReference>
<keyword evidence="4" id="KW-1185">Reference proteome</keyword>
<proteinExistence type="predicted"/>
<comment type="caution">
    <text evidence="3">The sequence shown here is derived from an EMBL/GenBank/DDBJ whole genome shotgun (WGS) entry which is preliminary data.</text>
</comment>
<dbReference type="GO" id="GO:0006508">
    <property type="term" value="P:proteolysis"/>
    <property type="evidence" value="ECO:0007669"/>
    <property type="project" value="InterPro"/>
</dbReference>
<dbReference type="RefSeq" id="WP_111593338.1">
    <property type="nucleotide sequence ID" value="NZ_QLMA01000005.1"/>
</dbReference>
<dbReference type="Proteomes" id="UP000249819">
    <property type="component" value="Unassembled WGS sequence"/>
</dbReference>
<dbReference type="AlphaFoldDB" id="A0A327VWN1"/>
<gene>
    <name evidence="3" type="ORF">CLV59_105458</name>
</gene>
<keyword evidence="1" id="KW-0732">Signal</keyword>
<dbReference type="InterPro" id="IPR005151">
    <property type="entry name" value="Tail-specific_protease"/>
</dbReference>
<organism evidence="3 4">
    <name type="scientific">Chitinophaga dinghuensis</name>
    <dbReference type="NCBI Taxonomy" id="1539050"/>
    <lineage>
        <taxon>Bacteria</taxon>
        <taxon>Pseudomonadati</taxon>
        <taxon>Bacteroidota</taxon>
        <taxon>Chitinophagia</taxon>
        <taxon>Chitinophagales</taxon>
        <taxon>Chitinophagaceae</taxon>
        <taxon>Chitinophaga</taxon>
    </lineage>
</organism>
<protein>
    <submittedName>
        <fullName evidence="3">Peptidase S41-like protein</fullName>
    </submittedName>
</protein>
<dbReference type="EMBL" id="QLMA01000005">
    <property type="protein sequence ID" value="RAJ80349.1"/>
    <property type="molecule type" value="Genomic_DNA"/>
</dbReference>
<evidence type="ECO:0000313" key="4">
    <source>
        <dbReference type="Proteomes" id="UP000249819"/>
    </source>
</evidence>
<dbReference type="GO" id="GO:0008236">
    <property type="term" value="F:serine-type peptidase activity"/>
    <property type="evidence" value="ECO:0007669"/>
    <property type="project" value="InterPro"/>
</dbReference>
<evidence type="ECO:0000313" key="3">
    <source>
        <dbReference type="EMBL" id="RAJ80349.1"/>
    </source>
</evidence>
<dbReference type="CDD" id="cd07563">
    <property type="entry name" value="Peptidase_S41_IRBP"/>
    <property type="match status" value="1"/>
</dbReference>
<feature type="chain" id="PRO_5016270752" evidence="1">
    <location>
        <begin position="20"/>
        <end position="430"/>
    </location>
</feature>
<reference evidence="3 4" key="1">
    <citation type="submission" date="2018-06" db="EMBL/GenBank/DDBJ databases">
        <title>Genomic Encyclopedia of Archaeal and Bacterial Type Strains, Phase II (KMG-II): from individual species to whole genera.</title>
        <authorList>
            <person name="Goeker M."/>
        </authorList>
    </citation>
    <scope>NUCLEOTIDE SEQUENCE [LARGE SCALE GENOMIC DNA]</scope>
    <source>
        <strain evidence="3 4">DSM 29821</strain>
    </source>
</reference>
<evidence type="ECO:0000259" key="2">
    <source>
        <dbReference type="SMART" id="SM00245"/>
    </source>
</evidence>
<dbReference type="Gene3D" id="3.30.750.44">
    <property type="match status" value="1"/>
</dbReference>
<dbReference type="Pfam" id="PF03572">
    <property type="entry name" value="Peptidase_S41"/>
    <property type="match status" value="1"/>
</dbReference>
<name>A0A327VWN1_9BACT</name>
<accession>A0A327VWN1</accession>
<dbReference type="SMART" id="SM00245">
    <property type="entry name" value="TSPc"/>
    <property type="match status" value="1"/>
</dbReference>
<feature type="domain" description="Tail specific protease" evidence="2">
    <location>
        <begin position="111"/>
        <end position="306"/>
    </location>
</feature>
<sequence length="430" mass="47884">MKRLFIVCFSLFLTGKTFAQSSALITPTAKQEVVKRLQELLIGNYIYLDTAKQMSKYIGERLQSGAYNKITGSQEFSQALTTDLHHVYHDGHMSIIYNPRETSAPADSTKPAPPPARLDDSFTNYGVKKAEVLYGNIGYLQLNLFVEATDPAKATVKAAFGFLQHTNALILDLRDNGGGDPEMVQYICSYLFPPKTHLNDLYERRTNQTDSFYTYVVDSSEHFQHIPVYVLTSQRTYSGAEECSYDLQTRKRALIIGENTGGGAHPVEPFQLGNGFVGRIPFARAINPVTGKNWEGTGVRPDIATTPDDALQTAVLHFFDAQLKSNPAPALQHKLQWARELAAASSKSPVVNTATLQQYVGAYGDRQVKLENGTLYFSNAAGKFLRLAPLTDHVFRLVGYDYIRLEFSTDAKTITMSYDDGFTNLLKRKS</sequence>
<dbReference type="PANTHER" id="PTHR11261">
    <property type="entry name" value="INTERPHOTORECEPTOR RETINOID-BINDING PROTEIN"/>
    <property type="match status" value="1"/>
</dbReference>
<evidence type="ECO:0000256" key="1">
    <source>
        <dbReference type="SAM" id="SignalP"/>
    </source>
</evidence>
<feature type="signal peptide" evidence="1">
    <location>
        <begin position="1"/>
        <end position="19"/>
    </location>
</feature>
<dbReference type="OrthoDB" id="6397760at2"/>
<dbReference type="SUPFAM" id="SSF52096">
    <property type="entry name" value="ClpP/crotonase"/>
    <property type="match status" value="1"/>
</dbReference>